<evidence type="ECO:0000256" key="1">
    <source>
        <dbReference type="PROSITE-ProRule" id="PRU00235"/>
    </source>
</evidence>
<sequence>MPYRLYVFGSNGEGQLGIEAAEIVSIPTIAHSWPPNKDIKVVCGGDNHTLILSSDGSVHYAGNAEKNQFGSTKAGCTKYEGFEVSHRTDVIHCAATCESSSYICGAFESDHEKPTILIEGTGHWGETGSVVAGFRPKEPIKHPLPHSVVDFAAGGWHYVGILSDGSVIGWGKSRLDQLGTKFAAQQRITVPTLIQEDIAFKPVKVVCGKEFTYLASDPSSSEHCLLGRDKFGLRSSMPGHIKGWKQIGATWNSIFVLFGDGSLTAWGKGNMWKLLPDNLPLIERIAVGSEHILALTRERKLISWGWGKHGNCGDLTKLGDKVKNDMVSGFWNEIDIPGTIKHIAAGYCTSFVLTEVSEQKRA</sequence>
<gene>
    <name evidence="2" type="ORF">BU23DRAFT_91008</name>
</gene>
<feature type="repeat" description="RCC1" evidence="1">
    <location>
        <begin position="3"/>
        <end position="55"/>
    </location>
</feature>
<dbReference type="SUPFAM" id="SSF50985">
    <property type="entry name" value="RCC1/BLIP-II"/>
    <property type="match status" value="1"/>
</dbReference>
<organism evidence="2 3">
    <name type="scientific">Bimuria novae-zelandiae CBS 107.79</name>
    <dbReference type="NCBI Taxonomy" id="1447943"/>
    <lineage>
        <taxon>Eukaryota</taxon>
        <taxon>Fungi</taxon>
        <taxon>Dikarya</taxon>
        <taxon>Ascomycota</taxon>
        <taxon>Pezizomycotina</taxon>
        <taxon>Dothideomycetes</taxon>
        <taxon>Pleosporomycetidae</taxon>
        <taxon>Pleosporales</taxon>
        <taxon>Massarineae</taxon>
        <taxon>Didymosphaeriaceae</taxon>
        <taxon>Bimuria</taxon>
    </lineage>
</organism>
<dbReference type="Pfam" id="PF00415">
    <property type="entry name" value="RCC1"/>
    <property type="match status" value="2"/>
</dbReference>
<dbReference type="Gene3D" id="2.130.10.30">
    <property type="entry name" value="Regulator of chromosome condensation 1/beta-lactamase-inhibitor protein II"/>
    <property type="match status" value="2"/>
</dbReference>
<dbReference type="Proteomes" id="UP000800036">
    <property type="component" value="Unassembled WGS sequence"/>
</dbReference>
<dbReference type="InterPro" id="IPR000408">
    <property type="entry name" value="Reg_chr_condens"/>
</dbReference>
<keyword evidence="3" id="KW-1185">Reference proteome</keyword>
<dbReference type="Pfam" id="PF13540">
    <property type="entry name" value="RCC1_2"/>
    <property type="match status" value="1"/>
</dbReference>
<dbReference type="OrthoDB" id="5370059at2759"/>
<dbReference type="PANTHER" id="PTHR45982:SF1">
    <property type="entry name" value="REGULATOR OF CHROMOSOME CONDENSATION"/>
    <property type="match status" value="1"/>
</dbReference>
<dbReference type="InterPro" id="IPR009091">
    <property type="entry name" value="RCC1/BLIP-II"/>
</dbReference>
<name>A0A6A5VEI0_9PLEO</name>
<dbReference type="AlphaFoldDB" id="A0A6A5VEI0"/>
<reference evidence="2" key="1">
    <citation type="journal article" date="2020" name="Stud. Mycol.">
        <title>101 Dothideomycetes genomes: a test case for predicting lifestyles and emergence of pathogens.</title>
        <authorList>
            <person name="Haridas S."/>
            <person name="Albert R."/>
            <person name="Binder M."/>
            <person name="Bloem J."/>
            <person name="Labutti K."/>
            <person name="Salamov A."/>
            <person name="Andreopoulos B."/>
            <person name="Baker S."/>
            <person name="Barry K."/>
            <person name="Bills G."/>
            <person name="Bluhm B."/>
            <person name="Cannon C."/>
            <person name="Castanera R."/>
            <person name="Culley D."/>
            <person name="Daum C."/>
            <person name="Ezra D."/>
            <person name="Gonzalez J."/>
            <person name="Henrissat B."/>
            <person name="Kuo A."/>
            <person name="Liang C."/>
            <person name="Lipzen A."/>
            <person name="Lutzoni F."/>
            <person name="Magnuson J."/>
            <person name="Mondo S."/>
            <person name="Nolan M."/>
            <person name="Ohm R."/>
            <person name="Pangilinan J."/>
            <person name="Park H.-J."/>
            <person name="Ramirez L."/>
            <person name="Alfaro M."/>
            <person name="Sun H."/>
            <person name="Tritt A."/>
            <person name="Yoshinaga Y."/>
            <person name="Zwiers L.-H."/>
            <person name="Turgeon B."/>
            <person name="Goodwin S."/>
            <person name="Spatafora J."/>
            <person name="Crous P."/>
            <person name="Grigoriev I."/>
        </authorList>
    </citation>
    <scope>NUCLEOTIDE SEQUENCE</scope>
    <source>
        <strain evidence="2">CBS 107.79</strain>
    </source>
</reference>
<evidence type="ECO:0000313" key="3">
    <source>
        <dbReference type="Proteomes" id="UP000800036"/>
    </source>
</evidence>
<dbReference type="InterPro" id="IPR051553">
    <property type="entry name" value="Ran_GTPase-activating"/>
</dbReference>
<accession>A0A6A5VEI0</accession>
<feature type="repeat" description="RCC1" evidence="1">
    <location>
        <begin position="165"/>
        <end position="218"/>
    </location>
</feature>
<dbReference type="PRINTS" id="PR00633">
    <property type="entry name" value="RCCNDNSATION"/>
</dbReference>
<proteinExistence type="predicted"/>
<dbReference type="PROSITE" id="PS50012">
    <property type="entry name" value="RCC1_3"/>
    <property type="match status" value="3"/>
</dbReference>
<protein>
    <submittedName>
        <fullName evidence="2">RCC1/BLIP-II</fullName>
    </submittedName>
</protein>
<feature type="repeat" description="RCC1" evidence="1">
    <location>
        <begin position="261"/>
        <end position="298"/>
    </location>
</feature>
<dbReference type="PANTHER" id="PTHR45982">
    <property type="entry name" value="REGULATOR OF CHROMOSOME CONDENSATION"/>
    <property type="match status" value="1"/>
</dbReference>
<evidence type="ECO:0000313" key="2">
    <source>
        <dbReference type="EMBL" id="KAF1974789.1"/>
    </source>
</evidence>
<dbReference type="EMBL" id="ML976673">
    <property type="protein sequence ID" value="KAF1974789.1"/>
    <property type="molecule type" value="Genomic_DNA"/>
</dbReference>